<keyword evidence="4" id="KW-0804">Transcription</keyword>
<evidence type="ECO:0000313" key="7">
    <source>
        <dbReference type="Proteomes" id="UP000215137"/>
    </source>
</evidence>
<keyword evidence="3" id="KW-0238">DNA-binding</keyword>
<evidence type="ECO:0000256" key="1">
    <source>
        <dbReference type="ARBA" id="ARBA00009437"/>
    </source>
</evidence>
<organism evidence="6 7">
    <name type="scientific">Cytobacillus kochii</name>
    <dbReference type="NCBI Taxonomy" id="859143"/>
    <lineage>
        <taxon>Bacteria</taxon>
        <taxon>Bacillati</taxon>
        <taxon>Bacillota</taxon>
        <taxon>Bacilli</taxon>
        <taxon>Bacillales</taxon>
        <taxon>Bacillaceae</taxon>
        <taxon>Cytobacillus</taxon>
    </lineage>
</organism>
<evidence type="ECO:0000313" key="6">
    <source>
        <dbReference type="EMBL" id="ASV68666.1"/>
    </source>
</evidence>
<sequence>MDMKQLKTFQTAATTLNFTKTAKMLNFAQSSVTAQIKALEAELQHPLFERLGKKLVLTATGKEYKKYVDQMLRLNDEALQKISDKQFRIASLTIGAQESQCTYRLPRVLQLFKSQFPHVKLTFKPAHSDDSARALIDDGTLDLAFIMDVRKTPETLLTETLIIEELKMVAAPEYAIKSSVTLKDLQNESFLLTEIGCAYRTLLEQTLAGENVFLHNSIEFVSIEALKQCVIAGLGVAFLPAMVVNKELHNGQLKEVIWPNEHIQLYTQIAWHKNKQMTPPLQAFIDLTRNVFKEERKKAVSSY</sequence>
<dbReference type="Pfam" id="PF03466">
    <property type="entry name" value="LysR_substrate"/>
    <property type="match status" value="1"/>
</dbReference>
<accession>A0A248TKC9</accession>
<dbReference type="PANTHER" id="PTHR30126:SF100">
    <property type="entry name" value="LYSR-FAMILY TRANSCRIPTIONAL REGULATOR"/>
    <property type="match status" value="1"/>
</dbReference>
<comment type="similarity">
    <text evidence="1">Belongs to the LysR transcriptional regulatory family.</text>
</comment>
<evidence type="ECO:0000256" key="3">
    <source>
        <dbReference type="ARBA" id="ARBA00023125"/>
    </source>
</evidence>
<evidence type="ECO:0000256" key="2">
    <source>
        <dbReference type="ARBA" id="ARBA00023015"/>
    </source>
</evidence>
<protein>
    <submittedName>
        <fullName evidence="6">LysR family transcriptional regulator</fullName>
    </submittedName>
</protein>
<dbReference type="PROSITE" id="PS50931">
    <property type="entry name" value="HTH_LYSR"/>
    <property type="match status" value="1"/>
</dbReference>
<dbReference type="InterPro" id="IPR000847">
    <property type="entry name" value="LysR_HTH_N"/>
</dbReference>
<reference evidence="6 7" key="1">
    <citation type="submission" date="2017-08" db="EMBL/GenBank/DDBJ databases">
        <title>Complete Genome Sequence of Bacillus kochii Oregon-R-modENCODE STRAIN BDGP4, isolated from Drosophila melanogaster gut.</title>
        <authorList>
            <person name="Wan K.H."/>
            <person name="Yu C."/>
            <person name="Park S."/>
            <person name="Hammonds A.S."/>
            <person name="Booth B.W."/>
            <person name="Celniker S.E."/>
        </authorList>
    </citation>
    <scope>NUCLEOTIDE SEQUENCE [LARGE SCALE GENOMIC DNA]</scope>
    <source>
        <strain evidence="6 7">BDGP4</strain>
    </source>
</reference>
<keyword evidence="2" id="KW-0805">Transcription regulation</keyword>
<proteinExistence type="inferred from homology"/>
<dbReference type="Gene3D" id="1.10.10.10">
    <property type="entry name" value="Winged helix-like DNA-binding domain superfamily/Winged helix DNA-binding domain"/>
    <property type="match status" value="1"/>
</dbReference>
<dbReference type="GO" id="GO:0000976">
    <property type="term" value="F:transcription cis-regulatory region binding"/>
    <property type="evidence" value="ECO:0007669"/>
    <property type="project" value="TreeGrafter"/>
</dbReference>
<evidence type="ECO:0000256" key="4">
    <source>
        <dbReference type="ARBA" id="ARBA00023163"/>
    </source>
</evidence>
<dbReference type="EMBL" id="CP022983">
    <property type="protein sequence ID" value="ASV68666.1"/>
    <property type="molecule type" value="Genomic_DNA"/>
</dbReference>
<dbReference type="SUPFAM" id="SSF53850">
    <property type="entry name" value="Periplasmic binding protein-like II"/>
    <property type="match status" value="1"/>
</dbReference>
<dbReference type="AlphaFoldDB" id="A0A248TKC9"/>
<dbReference type="InterPro" id="IPR005119">
    <property type="entry name" value="LysR_subst-bd"/>
</dbReference>
<gene>
    <name evidence="6" type="ORF">CKF48_16065</name>
</gene>
<dbReference type="PANTHER" id="PTHR30126">
    <property type="entry name" value="HTH-TYPE TRANSCRIPTIONAL REGULATOR"/>
    <property type="match status" value="1"/>
</dbReference>
<dbReference type="GO" id="GO:0003700">
    <property type="term" value="F:DNA-binding transcription factor activity"/>
    <property type="evidence" value="ECO:0007669"/>
    <property type="project" value="InterPro"/>
</dbReference>
<evidence type="ECO:0000259" key="5">
    <source>
        <dbReference type="PROSITE" id="PS50931"/>
    </source>
</evidence>
<dbReference type="RefSeq" id="WP_095372236.1">
    <property type="nucleotide sequence ID" value="NZ_CP022983.1"/>
</dbReference>
<name>A0A248TKC9_9BACI</name>
<feature type="domain" description="HTH lysR-type" evidence="5">
    <location>
        <begin position="1"/>
        <end position="58"/>
    </location>
</feature>
<dbReference type="Pfam" id="PF00126">
    <property type="entry name" value="HTH_1"/>
    <property type="match status" value="1"/>
</dbReference>
<dbReference type="OrthoDB" id="9803735at2"/>
<dbReference type="Proteomes" id="UP000215137">
    <property type="component" value="Chromosome"/>
</dbReference>
<dbReference type="PRINTS" id="PR00039">
    <property type="entry name" value="HTHLYSR"/>
</dbReference>
<dbReference type="SUPFAM" id="SSF46785">
    <property type="entry name" value="Winged helix' DNA-binding domain"/>
    <property type="match status" value="1"/>
</dbReference>
<dbReference type="CDD" id="cd05466">
    <property type="entry name" value="PBP2_LTTR_substrate"/>
    <property type="match status" value="1"/>
</dbReference>
<dbReference type="InterPro" id="IPR036388">
    <property type="entry name" value="WH-like_DNA-bd_sf"/>
</dbReference>
<keyword evidence="7" id="KW-1185">Reference proteome</keyword>
<dbReference type="Gene3D" id="3.40.190.290">
    <property type="match status" value="1"/>
</dbReference>
<dbReference type="KEGG" id="bko:CKF48_16065"/>
<dbReference type="InterPro" id="IPR036390">
    <property type="entry name" value="WH_DNA-bd_sf"/>
</dbReference>